<gene>
    <name evidence="1" type="ORF">LOK49_LG01G00132</name>
</gene>
<evidence type="ECO:0000313" key="1">
    <source>
        <dbReference type="EMBL" id="KAI8031880.1"/>
    </source>
</evidence>
<keyword evidence="2" id="KW-1185">Reference proteome</keyword>
<organism evidence="1 2">
    <name type="scientific">Camellia lanceoleosa</name>
    <dbReference type="NCBI Taxonomy" id="1840588"/>
    <lineage>
        <taxon>Eukaryota</taxon>
        <taxon>Viridiplantae</taxon>
        <taxon>Streptophyta</taxon>
        <taxon>Embryophyta</taxon>
        <taxon>Tracheophyta</taxon>
        <taxon>Spermatophyta</taxon>
        <taxon>Magnoliopsida</taxon>
        <taxon>eudicotyledons</taxon>
        <taxon>Gunneridae</taxon>
        <taxon>Pentapetalae</taxon>
        <taxon>asterids</taxon>
        <taxon>Ericales</taxon>
        <taxon>Theaceae</taxon>
        <taxon>Camellia</taxon>
    </lineage>
</organism>
<protein>
    <submittedName>
        <fullName evidence="1">Uncharacterized protein</fullName>
    </submittedName>
</protein>
<proteinExistence type="predicted"/>
<evidence type="ECO:0000313" key="2">
    <source>
        <dbReference type="Proteomes" id="UP001060215"/>
    </source>
</evidence>
<accession>A0ACC0J274</accession>
<reference evidence="1 2" key="1">
    <citation type="journal article" date="2022" name="Plant J.">
        <title>Chromosome-level genome of Camellia lanceoleosa provides a valuable resource for understanding genome evolution and self-incompatibility.</title>
        <authorList>
            <person name="Gong W."/>
            <person name="Xiao S."/>
            <person name="Wang L."/>
            <person name="Liao Z."/>
            <person name="Chang Y."/>
            <person name="Mo W."/>
            <person name="Hu G."/>
            <person name="Li W."/>
            <person name="Zhao G."/>
            <person name="Zhu H."/>
            <person name="Hu X."/>
            <person name="Ji K."/>
            <person name="Xiang X."/>
            <person name="Song Q."/>
            <person name="Yuan D."/>
            <person name="Jin S."/>
            <person name="Zhang L."/>
        </authorList>
    </citation>
    <scope>NUCLEOTIDE SEQUENCE [LARGE SCALE GENOMIC DNA]</scope>
    <source>
        <strain evidence="1">SQ_2022a</strain>
    </source>
</reference>
<dbReference type="EMBL" id="CM045758">
    <property type="protein sequence ID" value="KAI8031880.1"/>
    <property type="molecule type" value="Genomic_DNA"/>
</dbReference>
<name>A0ACC0J274_9ERIC</name>
<dbReference type="Proteomes" id="UP001060215">
    <property type="component" value="Chromosome 1"/>
</dbReference>
<sequence>MRSRERERERRRRSEHEEKTEGRVALRSDSHFFARAVLRSYLLRSSVRLRFSTRSMKTHERSKRSRLTSAPGRSSRTSPSHCPVSGLQTLRSSYYFCGKHSIEIQAETLASSTHSAGPN</sequence>
<comment type="caution">
    <text evidence="1">The sequence shown here is derived from an EMBL/GenBank/DDBJ whole genome shotgun (WGS) entry which is preliminary data.</text>
</comment>